<feature type="domain" description="AraC effector-binding" evidence="1">
    <location>
        <begin position="7"/>
        <end position="158"/>
    </location>
</feature>
<dbReference type="EMBL" id="JAFBED010000002">
    <property type="protein sequence ID" value="MBM7619154.1"/>
    <property type="molecule type" value="Genomic_DNA"/>
</dbReference>
<sequence>MNEVVYNENGIKDLGELKLVGFRVLCPADKYIYEIPRATKKLSDRLGEIKHVLYPHLLNGAFVVDASSDEEDGYWIGVEVEEFEDIPSDMVTLTIPSQSYASTTYRGPNYDIKKAYRELHAWMEQQGLERNVAGWHLEVFHEWEDTDNIGVELLDTLH</sequence>
<dbReference type="InterPro" id="IPR011256">
    <property type="entry name" value="Reg_factor_effector_dom_sf"/>
</dbReference>
<dbReference type="SMART" id="SM00871">
    <property type="entry name" value="AraC_E_bind"/>
    <property type="match status" value="1"/>
</dbReference>
<comment type="caution">
    <text evidence="2">The sequence shown here is derived from an EMBL/GenBank/DDBJ whole genome shotgun (WGS) entry which is preliminary data.</text>
</comment>
<gene>
    <name evidence="2" type="ORF">JOC95_001003</name>
</gene>
<dbReference type="SUPFAM" id="SSF55136">
    <property type="entry name" value="Probable bacterial effector-binding domain"/>
    <property type="match status" value="1"/>
</dbReference>
<name>A0ABS2NWV8_9BACI</name>
<reference evidence="2 3" key="1">
    <citation type="submission" date="2021-01" db="EMBL/GenBank/DDBJ databases">
        <title>Genomic Encyclopedia of Type Strains, Phase IV (KMG-IV): sequencing the most valuable type-strain genomes for metagenomic binning, comparative biology and taxonomic classification.</title>
        <authorList>
            <person name="Goeker M."/>
        </authorList>
    </citation>
    <scope>NUCLEOTIDE SEQUENCE [LARGE SCALE GENOMIC DNA]</scope>
    <source>
        <strain evidence="2 3">DSM 25879</strain>
    </source>
</reference>
<dbReference type="Proteomes" id="UP000737402">
    <property type="component" value="Unassembled WGS sequence"/>
</dbReference>
<protein>
    <submittedName>
        <fullName evidence="2">Transcriptional regulator YdeE</fullName>
    </submittedName>
</protein>
<dbReference type="RefSeq" id="WP_204414007.1">
    <property type="nucleotide sequence ID" value="NZ_JAFBED010000002.1"/>
</dbReference>
<evidence type="ECO:0000313" key="3">
    <source>
        <dbReference type="Proteomes" id="UP000737402"/>
    </source>
</evidence>
<dbReference type="Gene3D" id="3.20.80.10">
    <property type="entry name" value="Regulatory factor, effector binding domain"/>
    <property type="match status" value="1"/>
</dbReference>
<organism evidence="2 3">
    <name type="scientific">Sutcliffiella tianshenii</name>
    <dbReference type="NCBI Taxonomy" id="1463404"/>
    <lineage>
        <taxon>Bacteria</taxon>
        <taxon>Bacillati</taxon>
        <taxon>Bacillota</taxon>
        <taxon>Bacilli</taxon>
        <taxon>Bacillales</taxon>
        <taxon>Bacillaceae</taxon>
        <taxon>Sutcliffiella</taxon>
    </lineage>
</organism>
<keyword evidence="3" id="KW-1185">Reference proteome</keyword>
<dbReference type="InterPro" id="IPR029442">
    <property type="entry name" value="GyrI-like"/>
</dbReference>
<proteinExistence type="predicted"/>
<accession>A0ABS2NWV8</accession>
<evidence type="ECO:0000259" key="1">
    <source>
        <dbReference type="SMART" id="SM00871"/>
    </source>
</evidence>
<dbReference type="Pfam" id="PF06445">
    <property type="entry name" value="GyrI-like"/>
    <property type="match status" value="1"/>
</dbReference>
<dbReference type="InterPro" id="IPR010499">
    <property type="entry name" value="AraC_E-bd"/>
</dbReference>
<evidence type="ECO:0000313" key="2">
    <source>
        <dbReference type="EMBL" id="MBM7619154.1"/>
    </source>
</evidence>